<keyword evidence="1" id="KW-0175">Coiled coil</keyword>
<gene>
    <name evidence="2" type="ORF">PR048_014388</name>
</gene>
<evidence type="ECO:0000313" key="3">
    <source>
        <dbReference type="Proteomes" id="UP001159363"/>
    </source>
</evidence>
<comment type="caution">
    <text evidence="2">The sequence shown here is derived from an EMBL/GenBank/DDBJ whole genome shotgun (WGS) entry which is preliminary data.</text>
</comment>
<accession>A0ABQ9HEB3</accession>
<feature type="coiled-coil region" evidence="1">
    <location>
        <begin position="79"/>
        <end position="123"/>
    </location>
</feature>
<dbReference type="Proteomes" id="UP001159363">
    <property type="component" value="Chromosome 4"/>
</dbReference>
<organism evidence="2 3">
    <name type="scientific">Dryococelus australis</name>
    <dbReference type="NCBI Taxonomy" id="614101"/>
    <lineage>
        <taxon>Eukaryota</taxon>
        <taxon>Metazoa</taxon>
        <taxon>Ecdysozoa</taxon>
        <taxon>Arthropoda</taxon>
        <taxon>Hexapoda</taxon>
        <taxon>Insecta</taxon>
        <taxon>Pterygota</taxon>
        <taxon>Neoptera</taxon>
        <taxon>Polyneoptera</taxon>
        <taxon>Phasmatodea</taxon>
        <taxon>Verophasmatodea</taxon>
        <taxon>Anareolatae</taxon>
        <taxon>Phasmatidae</taxon>
        <taxon>Eurycanthinae</taxon>
        <taxon>Dryococelus</taxon>
    </lineage>
</organism>
<reference evidence="2 3" key="1">
    <citation type="submission" date="2023-02" db="EMBL/GenBank/DDBJ databases">
        <title>LHISI_Scaffold_Assembly.</title>
        <authorList>
            <person name="Stuart O.P."/>
            <person name="Cleave R."/>
            <person name="Magrath M.J.L."/>
            <person name="Mikheyev A.S."/>
        </authorList>
    </citation>
    <scope>NUCLEOTIDE SEQUENCE [LARGE SCALE GENOMIC DNA]</scope>
    <source>
        <strain evidence="2">Daus_M_001</strain>
        <tissue evidence="2">Leg muscle</tissue>
    </source>
</reference>
<protein>
    <submittedName>
        <fullName evidence="2">Uncharacterized protein</fullName>
    </submittedName>
</protein>
<sequence length="132" mass="15345">MSHPTASVCSSEDCKALLSSFSLEGCLDHLWLHILKAHTFATKRFSLNCNLLTENLQEHSLIAQRQVYDYVHHYGGVEHAGVEKLCKQKKKEKEEADKRKAEKRRVQEEIKELQKKKARVLEFVLNCYRCKS</sequence>
<proteinExistence type="predicted"/>
<keyword evidence="3" id="KW-1185">Reference proteome</keyword>
<evidence type="ECO:0000313" key="2">
    <source>
        <dbReference type="EMBL" id="KAJ8882577.1"/>
    </source>
</evidence>
<dbReference type="EMBL" id="JARBHB010000005">
    <property type="protein sequence ID" value="KAJ8882577.1"/>
    <property type="molecule type" value="Genomic_DNA"/>
</dbReference>
<evidence type="ECO:0000256" key="1">
    <source>
        <dbReference type="SAM" id="Coils"/>
    </source>
</evidence>
<name>A0ABQ9HEB3_9NEOP</name>